<gene>
    <name evidence="1" type="ORF">DAY19_12045</name>
</gene>
<dbReference type="RefSeq" id="WP_115362804.1">
    <property type="nucleotide sequence ID" value="NZ_QDKL01000003.1"/>
</dbReference>
<evidence type="ECO:0000313" key="2">
    <source>
        <dbReference type="Proteomes" id="UP000443582"/>
    </source>
</evidence>
<organism evidence="1 2">
    <name type="scientific">Halobacteriovorax vibrionivorans</name>
    <dbReference type="NCBI Taxonomy" id="2152716"/>
    <lineage>
        <taxon>Bacteria</taxon>
        <taxon>Pseudomonadati</taxon>
        <taxon>Bdellovibrionota</taxon>
        <taxon>Bacteriovoracia</taxon>
        <taxon>Bacteriovoracales</taxon>
        <taxon>Halobacteriovoraceae</taxon>
        <taxon>Halobacteriovorax</taxon>
    </lineage>
</organism>
<protein>
    <submittedName>
        <fullName evidence="1">Uncharacterized protein</fullName>
    </submittedName>
</protein>
<accession>A0ABY0ICN7</accession>
<reference evidence="2" key="1">
    <citation type="journal article" date="2019" name="Int. J. Syst. Evol. Microbiol.">
        <title>Halobacteriovorax valvorus sp. nov., a novel prokaryotic predator isolated from coastal seawater of China.</title>
        <authorList>
            <person name="Chen M.-X."/>
        </authorList>
    </citation>
    <scope>NUCLEOTIDE SEQUENCE [LARGE SCALE GENOMIC DNA]</scope>
    <source>
        <strain evidence="2">BL9</strain>
    </source>
</reference>
<name>A0ABY0ICN7_9BACT</name>
<keyword evidence="2" id="KW-1185">Reference proteome</keyword>
<sequence length="442" mass="50702">MNKNIDTLIIGNNITSFLTSSQILKSGHDAVYLKDQRIKSNDPYFKFYGPIDLAFIKTWISDIDEESSIFKRSNFELAPFCLLVNSKRYEFASPRPYLNYSQVTRQFPNLHAQLQQILASEQKEISDFEEDFLTAVSRLGESLCRYKTIHQVSVATFKSALPDYIYDCYSSFRREFKNNSELQKLMSSLRCIYTQSIELTFSDLELIYFFIVLLSPRYRFIWSLALEAQAKDAIEKLGGVTLEDTIEEFSFSNARPWATQLASYSGVVAPSKMAIFSSNVERLGIGHDLSSVYGCIKLNYKMSDNLLSGEYYHFDAYSFGSDVAFIRKKIGGDGVCEVKVYSRFEDCFKVDFVQDMFHKLLIENEIIDSQDVLLNCVAIDEVCLLRNHGLLNARENVKLKFRTGSRGKLESVKGVYYHGPLKKNNLGITQTLLEARDYKTFV</sequence>
<evidence type="ECO:0000313" key="1">
    <source>
        <dbReference type="EMBL" id="RZF20710.1"/>
    </source>
</evidence>
<comment type="caution">
    <text evidence="1">The sequence shown here is derived from an EMBL/GenBank/DDBJ whole genome shotgun (WGS) entry which is preliminary data.</text>
</comment>
<dbReference type="EMBL" id="QDKL01000003">
    <property type="protein sequence ID" value="RZF20710.1"/>
    <property type="molecule type" value="Genomic_DNA"/>
</dbReference>
<proteinExistence type="predicted"/>
<dbReference type="Proteomes" id="UP000443582">
    <property type="component" value="Unassembled WGS sequence"/>
</dbReference>